<comment type="caution">
    <text evidence="2">The sequence shown here is derived from an EMBL/GenBank/DDBJ whole genome shotgun (WGS) entry which is preliminary data.</text>
</comment>
<accession>A0AAV9R7N2</accession>
<protein>
    <submittedName>
        <fullName evidence="2">Uncharacterized protein</fullName>
    </submittedName>
</protein>
<feature type="region of interest" description="Disordered" evidence="1">
    <location>
        <begin position="1"/>
        <end position="37"/>
    </location>
</feature>
<dbReference type="AlphaFoldDB" id="A0AAV9R7N2"/>
<feature type="compositionally biased region" description="Polar residues" evidence="1">
    <location>
        <begin position="1"/>
        <end position="13"/>
    </location>
</feature>
<name>A0AAV9R7N2_9TELE</name>
<reference evidence="2 3" key="1">
    <citation type="submission" date="2021-06" db="EMBL/GenBank/DDBJ databases">
        <authorList>
            <person name="Palmer J.M."/>
        </authorList>
    </citation>
    <scope>NUCLEOTIDE SEQUENCE [LARGE SCALE GENOMIC DNA]</scope>
    <source>
        <strain evidence="2 3">MEX-2019</strain>
        <tissue evidence="2">Muscle</tissue>
    </source>
</reference>
<organism evidence="2 3">
    <name type="scientific">Crenichthys baileyi</name>
    <name type="common">White River springfish</name>
    <dbReference type="NCBI Taxonomy" id="28760"/>
    <lineage>
        <taxon>Eukaryota</taxon>
        <taxon>Metazoa</taxon>
        <taxon>Chordata</taxon>
        <taxon>Craniata</taxon>
        <taxon>Vertebrata</taxon>
        <taxon>Euteleostomi</taxon>
        <taxon>Actinopterygii</taxon>
        <taxon>Neopterygii</taxon>
        <taxon>Teleostei</taxon>
        <taxon>Neoteleostei</taxon>
        <taxon>Acanthomorphata</taxon>
        <taxon>Ovalentaria</taxon>
        <taxon>Atherinomorphae</taxon>
        <taxon>Cyprinodontiformes</taxon>
        <taxon>Goodeidae</taxon>
        <taxon>Crenichthys</taxon>
    </lineage>
</organism>
<gene>
    <name evidence="2" type="ORF">CRENBAI_017716</name>
</gene>
<evidence type="ECO:0000313" key="2">
    <source>
        <dbReference type="EMBL" id="KAK5604419.1"/>
    </source>
</evidence>
<evidence type="ECO:0000256" key="1">
    <source>
        <dbReference type="SAM" id="MobiDB-lite"/>
    </source>
</evidence>
<dbReference type="Proteomes" id="UP001311232">
    <property type="component" value="Unassembled WGS sequence"/>
</dbReference>
<keyword evidence="3" id="KW-1185">Reference proteome</keyword>
<feature type="compositionally biased region" description="Basic and acidic residues" evidence="1">
    <location>
        <begin position="17"/>
        <end position="37"/>
    </location>
</feature>
<proteinExistence type="predicted"/>
<evidence type="ECO:0000313" key="3">
    <source>
        <dbReference type="Proteomes" id="UP001311232"/>
    </source>
</evidence>
<dbReference type="EMBL" id="JAHHUM010002346">
    <property type="protein sequence ID" value="KAK5604419.1"/>
    <property type="molecule type" value="Genomic_DNA"/>
</dbReference>
<sequence>MPQATRSQTAHRCQTTKRSDYEPQKDRDKAVSPLRHYDNRDTSFQAVCFITNSNTATRGQIDKAAKLELNWIKA</sequence>